<protein>
    <submittedName>
        <fullName evidence="6">Patatin</fullName>
    </submittedName>
</protein>
<dbReference type="RefSeq" id="WP_109359648.1">
    <property type="nucleotide sequence ID" value="NZ_QFRJ01000007.1"/>
</dbReference>
<keyword evidence="2 4" id="KW-0442">Lipid degradation</keyword>
<feature type="short sequence motif" description="GXGXXG" evidence="4">
    <location>
        <begin position="9"/>
        <end position="14"/>
    </location>
</feature>
<dbReference type="Gene3D" id="3.40.1090.10">
    <property type="entry name" value="Cytosolic phospholipase A2 catalytic domain"/>
    <property type="match status" value="2"/>
</dbReference>
<reference evidence="6 7" key="1">
    <citation type="submission" date="2018-05" db="EMBL/GenBank/DDBJ databases">
        <title>Brumimicrobium oceani sp. nov., isolated from coastal sediment.</title>
        <authorList>
            <person name="Kou Y."/>
        </authorList>
    </citation>
    <scope>NUCLEOTIDE SEQUENCE [LARGE SCALE GENOMIC DNA]</scope>
    <source>
        <strain evidence="6 7">C305</strain>
    </source>
</reference>
<reference evidence="6 7" key="2">
    <citation type="submission" date="2018-05" db="EMBL/GenBank/DDBJ databases">
        <authorList>
            <person name="Lanie J.A."/>
            <person name="Ng W.-L."/>
            <person name="Kazmierczak K.M."/>
            <person name="Andrzejewski T.M."/>
            <person name="Davidsen T.M."/>
            <person name="Wayne K.J."/>
            <person name="Tettelin H."/>
            <person name="Glass J.I."/>
            <person name="Rusch D."/>
            <person name="Podicherti R."/>
            <person name="Tsui H.-C.T."/>
            <person name="Winkler M.E."/>
        </authorList>
    </citation>
    <scope>NUCLEOTIDE SEQUENCE [LARGE SCALE GENOMIC DNA]</scope>
    <source>
        <strain evidence="6 7">C305</strain>
    </source>
</reference>
<proteinExistence type="predicted"/>
<evidence type="ECO:0000256" key="3">
    <source>
        <dbReference type="ARBA" id="ARBA00023098"/>
    </source>
</evidence>
<keyword evidence="1 4" id="KW-0378">Hydrolase</keyword>
<dbReference type="Pfam" id="PF01734">
    <property type="entry name" value="Patatin"/>
    <property type="match status" value="1"/>
</dbReference>
<dbReference type="CDD" id="cd07205">
    <property type="entry name" value="Pat_PNPLA6_PNPLA7_NTE1_like"/>
    <property type="match status" value="1"/>
</dbReference>
<name>A0A2U2XBR8_9FLAO</name>
<dbReference type="PANTHER" id="PTHR14226:SF78">
    <property type="entry name" value="SLR0060 PROTEIN"/>
    <property type="match status" value="1"/>
</dbReference>
<dbReference type="PANTHER" id="PTHR14226">
    <property type="entry name" value="NEUROPATHY TARGET ESTERASE/SWISS CHEESE D.MELANOGASTER"/>
    <property type="match status" value="1"/>
</dbReference>
<dbReference type="Proteomes" id="UP000245370">
    <property type="component" value="Unassembled WGS sequence"/>
</dbReference>
<feature type="domain" description="PNPLA" evidence="5">
    <location>
        <begin position="5"/>
        <end position="163"/>
    </location>
</feature>
<feature type="short sequence motif" description="GXSXG" evidence="4">
    <location>
        <begin position="36"/>
        <end position="40"/>
    </location>
</feature>
<dbReference type="PROSITE" id="PS51635">
    <property type="entry name" value="PNPLA"/>
    <property type="match status" value="1"/>
</dbReference>
<feature type="short sequence motif" description="DGA/G" evidence="4">
    <location>
        <begin position="150"/>
        <end position="152"/>
    </location>
</feature>
<evidence type="ECO:0000313" key="6">
    <source>
        <dbReference type="EMBL" id="PWH85245.1"/>
    </source>
</evidence>
<dbReference type="GO" id="GO:0016042">
    <property type="term" value="P:lipid catabolic process"/>
    <property type="evidence" value="ECO:0007669"/>
    <property type="project" value="UniProtKB-UniRule"/>
</dbReference>
<keyword evidence="7" id="KW-1185">Reference proteome</keyword>
<dbReference type="GO" id="GO:0016787">
    <property type="term" value="F:hydrolase activity"/>
    <property type="evidence" value="ECO:0007669"/>
    <property type="project" value="UniProtKB-UniRule"/>
</dbReference>
<evidence type="ECO:0000256" key="2">
    <source>
        <dbReference type="ARBA" id="ARBA00022963"/>
    </source>
</evidence>
<dbReference type="InterPro" id="IPR016035">
    <property type="entry name" value="Acyl_Trfase/lysoPLipase"/>
</dbReference>
<dbReference type="AlphaFoldDB" id="A0A2U2XBR8"/>
<accession>A0A2U2XBR8</accession>
<evidence type="ECO:0000259" key="5">
    <source>
        <dbReference type="PROSITE" id="PS51635"/>
    </source>
</evidence>
<dbReference type="SUPFAM" id="SSF52151">
    <property type="entry name" value="FabD/lysophospholipase-like"/>
    <property type="match status" value="1"/>
</dbReference>
<feature type="active site" description="Proton acceptor" evidence="4">
    <location>
        <position position="150"/>
    </location>
</feature>
<dbReference type="InterPro" id="IPR002641">
    <property type="entry name" value="PNPLA_dom"/>
</dbReference>
<organism evidence="6 7">
    <name type="scientific">Brumimicrobium oceani</name>
    <dbReference type="NCBI Taxonomy" id="2100725"/>
    <lineage>
        <taxon>Bacteria</taxon>
        <taxon>Pseudomonadati</taxon>
        <taxon>Bacteroidota</taxon>
        <taxon>Flavobacteriia</taxon>
        <taxon>Flavobacteriales</taxon>
        <taxon>Crocinitomicaceae</taxon>
        <taxon>Brumimicrobium</taxon>
    </lineage>
</organism>
<evidence type="ECO:0000256" key="1">
    <source>
        <dbReference type="ARBA" id="ARBA00022801"/>
    </source>
</evidence>
<evidence type="ECO:0000256" key="4">
    <source>
        <dbReference type="PROSITE-ProRule" id="PRU01161"/>
    </source>
</evidence>
<gene>
    <name evidence="6" type="ORF">DIT68_09915</name>
</gene>
<sequence>MKIGLVLSGGGARGAAHIGVLKAFEEYGISATHIAGASVGAIVGAMYAKGIHWTKMLEFLKETSVFHAKRYAFSKPGFLDTEKFYDDLKNYFPIDNFNDLNKPLFITATDILTGDLKIFSEGQLIRAIIASSSFPGVFTPTEVDGSYYIDGGVLNNFPVEPLTNSCDKIIGVFINSLKQIDIQELKHSYSVVTRALKIRATSDSINKFGACDFVISPQELGDYAVFEMNNIDAIFKVGYEAAVKSLEENNYKKLK</sequence>
<dbReference type="EMBL" id="QFRJ01000007">
    <property type="protein sequence ID" value="PWH85245.1"/>
    <property type="molecule type" value="Genomic_DNA"/>
</dbReference>
<dbReference type="OrthoDB" id="9770965at2"/>
<comment type="caution">
    <text evidence="6">The sequence shown here is derived from an EMBL/GenBank/DDBJ whole genome shotgun (WGS) entry which is preliminary data.</text>
</comment>
<keyword evidence="3 4" id="KW-0443">Lipid metabolism</keyword>
<dbReference type="InterPro" id="IPR050301">
    <property type="entry name" value="NTE"/>
</dbReference>
<evidence type="ECO:0000313" key="7">
    <source>
        <dbReference type="Proteomes" id="UP000245370"/>
    </source>
</evidence>
<feature type="active site" description="Nucleophile" evidence="4">
    <location>
        <position position="38"/>
    </location>
</feature>